<dbReference type="NCBIfam" id="TIGR01709">
    <property type="entry name" value="typeII_sec_gspL"/>
    <property type="match status" value="1"/>
</dbReference>
<keyword evidence="3 10" id="KW-0813">Transport</keyword>
<feature type="domain" description="GspL periplasmic" evidence="12">
    <location>
        <begin position="255"/>
        <end position="410"/>
    </location>
</feature>
<dbReference type="InterPro" id="IPR007812">
    <property type="entry name" value="T2SS_protein-GspL"/>
</dbReference>
<evidence type="ECO:0000256" key="6">
    <source>
        <dbReference type="ARBA" id="ARBA00022692"/>
    </source>
</evidence>
<keyword evidence="6" id="KW-0812">Transmembrane</keyword>
<dbReference type="RefSeq" id="WP_008043493.1">
    <property type="nucleotide sequence ID" value="NZ_CH724150.1"/>
</dbReference>
<evidence type="ECO:0000256" key="8">
    <source>
        <dbReference type="ARBA" id="ARBA00022989"/>
    </source>
</evidence>
<comment type="caution">
    <text evidence="13">The sequence shown here is derived from an EMBL/GenBank/DDBJ whole genome shotgun (WGS) entry which is preliminary data.</text>
</comment>
<keyword evidence="8" id="KW-1133">Transmembrane helix</keyword>
<dbReference type="GO" id="GO:0009276">
    <property type="term" value="C:Gram-negative-bacterium-type cell wall"/>
    <property type="evidence" value="ECO:0007669"/>
    <property type="project" value="InterPro"/>
</dbReference>
<feature type="domain" description="GspL cytoplasmic actin-ATPase-like" evidence="11">
    <location>
        <begin position="44"/>
        <end position="247"/>
    </location>
</feature>
<evidence type="ECO:0000256" key="7">
    <source>
        <dbReference type="ARBA" id="ARBA00022927"/>
    </source>
</evidence>
<gene>
    <name evidence="13" type="ORF">MED297_16249</name>
</gene>
<dbReference type="HOGENOM" id="CLU_656998_0_0_6"/>
<dbReference type="Pfam" id="PF12693">
    <property type="entry name" value="GspL_C"/>
    <property type="match status" value="1"/>
</dbReference>
<organism evidence="13 14">
    <name type="scientific">Reinekea blandensis MED297</name>
    <dbReference type="NCBI Taxonomy" id="314283"/>
    <lineage>
        <taxon>Bacteria</taxon>
        <taxon>Pseudomonadati</taxon>
        <taxon>Pseudomonadota</taxon>
        <taxon>Gammaproteobacteria</taxon>
        <taxon>Oceanospirillales</taxon>
        <taxon>Saccharospirillaceae</taxon>
        <taxon>Reinekea</taxon>
    </lineage>
</organism>
<name>A4BDW8_9GAMM</name>
<dbReference type="Gene3D" id="3.30.420.380">
    <property type="match status" value="1"/>
</dbReference>
<dbReference type="InterPro" id="IPR024230">
    <property type="entry name" value="GspL_cyto_dom"/>
</dbReference>
<evidence type="ECO:0000256" key="9">
    <source>
        <dbReference type="ARBA" id="ARBA00023136"/>
    </source>
</evidence>
<evidence type="ECO:0000256" key="5">
    <source>
        <dbReference type="ARBA" id="ARBA00022519"/>
    </source>
</evidence>
<dbReference type="PIRSF" id="PIRSF015761">
    <property type="entry name" value="Protein_L"/>
    <property type="match status" value="1"/>
</dbReference>
<dbReference type="STRING" id="314283.MED297_16249"/>
<comment type="subcellular location">
    <subcellularLocation>
        <location evidence="1">Cell inner membrane</location>
        <topology evidence="1">Single-pass membrane protein</topology>
    </subcellularLocation>
</comment>
<keyword evidence="7 10" id="KW-0653">Protein transport</keyword>
<evidence type="ECO:0000259" key="12">
    <source>
        <dbReference type="Pfam" id="PF12693"/>
    </source>
</evidence>
<keyword evidence="9" id="KW-0472">Membrane</keyword>
<sequence>MSIQLSLYWRAVDQLEWYWAGDSDRYSGTLEDLSDQKQERNLDVCLTRLFLPPQWFSTVDVSLPAKSRRVSLTMLRFAAEEYLAQDIDTVHLVLKQKPVQGKATIEATDLNRLSLILGTLKSAQFQVIEAYNAQSFIVPDDQTDDLLLLVHNETVTVSARNTVFDVHAKGFAQWFELWAEQQQLPDDARIKLISESAEGSAKALATEFEATGYVVNWQVQPTRHLVDWHDQAEQRQPIGNLMTGPFSQNQGRPNYQQWLPALVASVAVIALWTTLTVFENQRTAEKIDQTWQASEDVFLQVFGQNKRIQRPLMVREMRTRVATAGSGASETDANALTILRDISNVPESFMLEDFRYNADRSEAFFTLAKPVGTDGDAYSQFEALKNTLAQQGYQVEYSANQESDRFRAQFKTVLGGDA</sequence>
<dbReference type="GO" id="GO:0005886">
    <property type="term" value="C:plasma membrane"/>
    <property type="evidence" value="ECO:0007669"/>
    <property type="project" value="UniProtKB-SubCell"/>
</dbReference>
<evidence type="ECO:0000256" key="10">
    <source>
        <dbReference type="PIRNR" id="PIRNR015761"/>
    </source>
</evidence>
<evidence type="ECO:0000256" key="1">
    <source>
        <dbReference type="ARBA" id="ARBA00004377"/>
    </source>
</evidence>
<dbReference type="GO" id="GO:0015628">
    <property type="term" value="P:protein secretion by the type II secretion system"/>
    <property type="evidence" value="ECO:0007669"/>
    <property type="project" value="InterPro"/>
</dbReference>
<dbReference type="EMBL" id="AAOE01000008">
    <property type="protein sequence ID" value="EAR09727.1"/>
    <property type="molecule type" value="Genomic_DNA"/>
</dbReference>
<accession>A4BDW8</accession>
<evidence type="ECO:0000256" key="2">
    <source>
        <dbReference type="ARBA" id="ARBA00005318"/>
    </source>
</evidence>
<dbReference type="OrthoDB" id="7011844at2"/>
<protein>
    <recommendedName>
        <fullName evidence="10">Type II secretion system protein L</fullName>
        <shortName evidence="10">T2SS protein L</shortName>
    </recommendedName>
</protein>
<evidence type="ECO:0000313" key="14">
    <source>
        <dbReference type="Proteomes" id="UP000005953"/>
    </source>
</evidence>
<keyword evidence="5" id="KW-0997">Cell inner membrane</keyword>
<dbReference type="Proteomes" id="UP000005953">
    <property type="component" value="Unassembled WGS sequence"/>
</dbReference>
<dbReference type="Pfam" id="PF05134">
    <property type="entry name" value="T2SSL"/>
    <property type="match status" value="1"/>
</dbReference>
<evidence type="ECO:0000256" key="4">
    <source>
        <dbReference type="ARBA" id="ARBA00022475"/>
    </source>
</evidence>
<evidence type="ECO:0000313" key="13">
    <source>
        <dbReference type="EMBL" id="EAR09727.1"/>
    </source>
</evidence>
<keyword evidence="14" id="KW-1185">Reference proteome</keyword>
<keyword evidence="4" id="KW-1003">Cell membrane</keyword>
<dbReference type="GO" id="GO:0015627">
    <property type="term" value="C:type II protein secretion system complex"/>
    <property type="evidence" value="ECO:0007669"/>
    <property type="project" value="InterPro"/>
</dbReference>
<dbReference type="AlphaFoldDB" id="A4BDW8"/>
<evidence type="ECO:0000256" key="3">
    <source>
        <dbReference type="ARBA" id="ARBA00022448"/>
    </source>
</evidence>
<reference evidence="13 14" key="1">
    <citation type="submission" date="2006-02" db="EMBL/GenBank/DDBJ databases">
        <authorList>
            <person name="Pinhassi J."/>
            <person name="Pedros-Alio C."/>
            <person name="Ferriera S."/>
            <person name="Johnson J."/>
            <person name="Kravitz S."/>
            <person name="Halpern A."/>
            <person name="Remington K."/>
            <person name="Beeson K."/>
            <person name="Tran B."/>
            <person name="Rogers Y.-H."/>
            <person name="Friedman R."/>
            <person name="Venter J.C."/>
        </authorList>
    </citation>
    <scope>NUCLEOTIDE SEQUENCE [LARGE SCALE GENOMIC DNA]</scope>
    <source>
        <strain evidence="13 14">MED297</strain>
    </source>
</reference>
<dbReference type="InterPro" id="IPR025691">
    <property type="entry name" value="GspL_pp_dom"/>
</dbReference>
<comment type="function">
    <text evidence="10">Inner membrane component of the type II secretion system required for the energy-dependent secretion of extracellular factors such as proteases and toxins from the periplasm.</text>
</comment>
<dbReference type="InterPro" id="IPR043129">
    <property type="entry name" value="ATPase_NBD"/>
</dbReference>
<proteinExistence type="inferred from homology"/>
<dbReference type="SUPFAM" id="SSF53067">
    <property type="entry name" value="Actin-like ATPase domain"/>
    <property type="match status" value="1"/>
</dbReference>
<evidence type="ECO:0000259" key="11">
    <source>
        <dbReference type="Pfam" id="PF05134"/>
    </source>
</evidence>
<comment type="similarity">
    <text evidence="2 10">Belongs to the GSP L family.</text>
</comment>